<evidence type="ECO:0000313" key="3">
    <source>
        <dbReference type="EMBL" id="KAA1040016.1"/>
    </source>
</evidence>
<dbReference type="GO" id="GO:0000049">
    <property type="term" value="F:tRNA binding"/>
    <property type="evidence" value="ECO:0007669"/>
    <property type="project" value="UniProtKB-UniRule"/>
</dbReference>
<dbReference type="PANTHER" id="PTHR10472:SF5">
    <property type="entry name" value="D-AMINOACYL-TRNA DEACYLASE 1"/>
    <property type="match status" value="1"/>
</dbReference>
<dbReference type="GO" id="GO:0043908">
    <property type="term" value="F:Ser(Gly)-tRNA(Ala) hydrolase activity"/>
    <property type="evidence" value="ECO:0007669"/>
    <property type="project" value="UniProtKB-UniRule"/>
</dbReference>
<gene>
    <name evidence="2 4" type="primary">dtd</name>
    <name evidence="3" type="ORF">ERX35_003240</name>
    <name evidence="4" type="ORF">KFV11_07155</name>
</gene>
<dbReference type="NCBIfam" id="TIGR00256">
    <property type="entry name" value="D-aminoacyl-tRNA deacylase"/>
    <property type="match status" value="1"/>
</dbReference>
<sequence>MKVVLQRVKRASVKSAAMYHEIGPGLLLLVGIGEETVEQDVPVMAKKIVQARLFEDHEDKMNLSIKEIGGEILSISQFTLYADVRKGNRPSFTRAMRPDTARAFYESFNRQLAAEGVTVKPGDFGEMMDIELINDGPVTVIYECHEGKIR</sequence>
<evidence type="ECO:0000256" key="2">
    <source>
        <dbReference type="HAMAP-Rule" id="MF_00518"/>
    </source>
</evidence>
<keyword evidence="2" id="KW-0694">RNA-binding</keyword>
<dbReference type="EMBL" id="SCWC02000002">
    <property type="protein sequence ID" value="KAA1040016.1"/>
    <property type="molecule type" value="Genomic_DNA"/>
</dbReference>
<dbReference type="GO" id="GO:0005737">
    <property type="term" value="C:cytoplasm"/>
    <property type="evidence" value="ECO:0007669"/>
    <property type="project" value="UniProtKB-SubCell"/>
</dbReference>
<dbReference type="GO" id="GO:0051500">
    <property type="term" value="F:D-tyrosyl-tRNA(Tyr) deacylase activity"/>
    <property type="evidence" value="ECO:0007669"/>
    <property type="project" value="TreeGrafter"/>
</dbReference>
<keyword evidence="2" id="KW-0963">Cytoplasm</keyword>
<dbReference type="Proteomes" id="UP001057381">
    <property type="component" value="Chromosome"/>
</dbReference>
<keyword evidence="2" id="KW-0820">tRNA-binding</keyword>
<dbReference type="Pfam" id="PF02580">
    <property type="entry name" value="Tyr_Deacylase"/>
    <property type="match status" value="1"/>
</dbReference>
<dbReference type="KEGG" id="mequ:KFV11_07155"/>
<dbReference type="AlphaFoldDB" id="A0A9Q9BNZ2"/>
<dbReference type="Gene3D" id="3.50.80.10">
    <property type="entry name" value="D-tyrosyl-tRNA(Tyr) deacylase"/>
    <property type="match status" value="1"/>
</dbReference>
<comment type="subcellular location">
    <subcellularLocation>
        <location evidence="2">Cytoplasm</location>
    </subcellularLocation>
</comment>
<dbReference type="RefSeq" id="WP_149458483.1">
    <property type="nucleotide sequence ID" value="NZ_CP073809.1"/>
</dbReference>
<dbReference type="EMBL" id="CP073809">
    <property type="protein sequence ID" value="UTH13051.1"/>
    <property type="molecule type" value="Genomic_DNA"/>
</dbReference>
<dbReference type="GO" id="GO:0019478">
    <property type="term" value="P:D-amino acid catabolic process"/>
    <property type="evidence" value="ECO:0007669"/>
    <property type="project" value="UniProtKB-UniRule"/>
</dbReference>
<reference evidence="3 5" key="1">
    <citation type="submission" date="2019-09" db="EMBL/GenBank/DDBJ databases">
        <authorList>
            <person name="Mazhar S."/>
            <person name="Altermann E."/>
            <person name="Hill C."/>
            <person name="Mcauliffe O."/>
        </authorList>
    </citation>
    <scope>NUCLEOTIDE SEQUENCE [LARGE SCALE GENOMIC DNA]</scope>
    <source>
        <strain evidence="3 5">ATCC 51831</strain>
    </source>
</reference>
<dbReference type="GO" id="GO:0106026">
    <property type="term" value="F:Gly-tRNA(Ala) deacylase activity"/>
    <property type="evidence" value="ECO:0007669"/>
    <property type="project" value="UniProtKB-UniRule"/>
</dbReference>
<evidence type="ECO:0000256" key="1">
    <source>
        <dbReference type="ARBA" id="ARBA00009673"/>
    </source>
</evidence>
<comment type="domain">
    <text evidence="2">A Gly-cisPro motif from one monomer fits into the active site of the other monomer to allow specific chiral rejection of L-amino acids.</text>
</comment>
<evidence type="ECO:0000313" key="6">
    <source>
        <dbReference type="Proteomes" id="UP001057381"/>
    </source>
</evidence>
<comment type="catalytic activity">
    <reaction evidence="2">
        <text>glycyl-tRNA(Ala) + H2O = tRNA(Ala) + glycine + H(+)</text>
        <dbReference type="Rhea" id="RHEA:53744"/>
        <dbReference type="Rhea" id="RHEA-COMP:9657"/>
        <dbReference type="Rhea" id="RHEA-COMP:13640"/>
        <dbReference type="ChEBI" id="CHEBI:15377"/>
        <dbReference type="ChEBI" id="CHEBI:15378"/>
        <dbReference type="ChEBI" id="CHEBI:57305"/>
        <dbReference type="ChEBI" id="CHEBI:78442"/>
        <dbReference type="ChEBI" id="CHEBI:78522"/>
    </reaction>
</comment>
<dbReference type="Proteomes" id="UP000295735">
    <property type="component" value="Unassembled WGS sequence"/>
</dbReference>
<reference evidence="4" key="2">
    <citation type="submission" date="2021-04" db="EMBL/GenBank/DDBJ databases">
        <title>Complete Genome Sequences of Macrococcus spp. from dog and cattle.</title>
        <authorList>
            <person name="Schwendener S."/>
            <person name="Perreten V."/>
        </authorList>
    </citation>
    <scope>NUCLEOTIDE SEQUENCE</scope>
    <source>
        <strain evidence="4">Epi0143-OL</strain>
    </source>
</reference>
<dbReference type="FunFam" id="3.50.80.10:FF:000001">
    <property type="entry name" value="D-aminoacyl-tRNA deacylase"/>
    <property type="match status" value="1"/>
</dbReference>
<dbReference type="EC" id="3.1.1.-" evidence="2"/>
<evidence type="ECO:0000313" key="4">
    <source>
        <dbReference type="EMBL" id="UTH13051.1"/>
    </source>
</evidence>
<keyword evidence="2 4" id="KW-0378">Hydrolase</keyword>
<proteinExistence type="inferred from homology"/>
<protein>
    <recommendedName>
        <fullName evidence="2">D-aminoacyl-tRNA deacylase</fullName>
        <shortName evidence="2">DTD</shortName>
        <ecNumber evidence="2">3.1.1.96</ecNumber>
    </recommendedName>
    <alternativeName>
        <fullName evidence="2">Gly-tRNA(Ala) deacylase</fullName>
        <ecNumber evidence="2">3.1.1.-</ecNumber>
    </alternativeName>
</protein>
<name>A0A9Q9BNZ2_9STAP</name>
<feature type="short sequence motif" description="Gly-cisPro motif, important for rejection of L-amino acids" evidence="2">
    <location>
        <begin position="136"/>
        <end position="137"/>
    </location>
</feature>
<dbReference type="OrthoDB" id="9801395at2"/>
<dbReference type="PANTHER" id="PTHR10472">
    <property type="entry name" value="D-TYROSYL-TRNA TYR DEACYLASE"/>
    <property type="match status" value="1"/>
</dbReference>
<evidence type="ECO:0000313" key="5">
    <source>
        <dbReference type="Proteomes" id="UP000295735"/>
    </source>
</evidence>
<dbReference type="InterPro" id="IPR003732">
    <property type="entry name" value="Daa-tRNA_deacyls_DTD"/>
</dbReference>
<dbReference type="EC" id="3.1.1.96" evidence="2"/>
<dbReference type="SUPFAM" id="SSF69500">
    <property type="entry name" value="DTD-like"/>
    <property type="match status" value="1"/>
</dbReference>
<dbReference type="HAMAP" id="MF_00518">
    <property type="entry name" value="Deacylase_Dtd"/>
    <property type="match status" value="1"/>
</dbReference>
<dbReference type="InterPro" id="IPR023509">
    <property type="entry name" value="DTD-like_sf"/>
</dbReference>
<comment type="function">
    <text evidence="2">An aminoacyl-tRNA editing enzyme that deacylates mischarged D-aminoacyl-tRNAs. Also deacylates mischarged glycyl-tRNA(Ala), protecting cells against glycine mischarging by AlaRS. Acts via tRNA-based rather than protein-based catalysis; rejects L-amino acids rather than detecting D-amino acids in the active site. By recycling D-aminoacyl-tRNA to D-amino acids and free tRNA molecules, this enzyme counteracts the toxicity associated with the formation of D-aminoacyl-tRNA entities in vivo and helps enforce protein L-homochirality.</text>
</comment>
<comment type="similarity">
    <text evidence="1 2">Belongs to the DTD family.</text>
</comment>
<organism evidence="4 6">
    <name type="scientific">Macrococcus equipercicus</name>
    <dbReference type="NCBI Taxonomy" id="69967"/>
    <lineage>
        <taxon>Bacteria</taxon>
        <taxon>Bacillati</taxon>
        <taxon>Bacillota</taxon>
        <taxon>Bacilli</taxon>
        <taxon>Bacillales</taxon>
        <taxon>Staphylococcaceae</taxon>
        <taxon>Macrococcus</taxon>
    </lineage>
</organism>
<comment type="subunit">
    <text evidence="2">Homodimer.</text>
</comment>
<comment type="catalytic activity">
    <reaction evidence="2">
        <text>a D-aminoacyl-tRNA + H2O = a tRNA + a D-alpha-amino acid + H(+)</text>
        <dbReference type="Rhea" id="RHEA:13953"/>
        <dbReference type="Rhea" id="RHEA-COMP:10123"/>
        <dbReference type="Rhea" id="RHEA-COMP:10124"/>
        <dbReference type="ChEBI" id="CHEBI:15377"/>
        <dbReference type="ChEBI" id="CHEBI:15378"/>
        <dbReference type="ChEBI" id="CHEBI:59871"/>
        <dbReference type="ChEBI" id="CHEBI:78442"/>
        <dbReference type="ChEBI" id="CHEBI:79333"/>
        <dbReference type="EC" id="3.1.1.96"/>
    </reaction>
</comment>
<keyword evidence="5" id="KW-1185">Reference proteome</keyword>
<accession>A0A9Q9BNZ2</accession>